<protein>
    <recommendedName>
        <fullName evidence="3">N-acetyltransferase domain-containing protein</fullName>
    </recommendedName>
</protein>
<dbReference type="Proteomes" id="UP000228593">
    <property type="component" value="Unassembled WGS sequence"/>
</dbReference>
<comment type="caution">
    <text evidence="1">The sequence shown here is derived from an EMBL/GenBank/DDBJ whole genome shotgun (WGS) entry which is preliminary data.</text>
</comment>
<proteinExistence type="predicted"/>
<keyword evidence="2" id="KW-1185">Reference proteome</keyword>
<dbReference type="EMBL" id="PDOB01000063">
    <property type="protein sequence ID" value="PIL37840.1"/>
    <property type="molecule type" value="Genomic_DNA"/>
</dbReference>
<accession>A0A2G8SVQ6</accession>
<evidence type="ECO:0000313" key="1">
    <source>
        <dbReference type="EMBL" id="PIL37840.1"/>
    </source>
</evidence>
<name>A0A2G8SVQ6_9BURK</name>
<organism evidence="1 2">
    <name type="scientific">Massilia psychrophila</name>
    <dbReference type="NCBI Taxonomy" id="1603353"/>
    <lineage>
        <taxon>Bacteria</taxon>
        <taxon>Pseudomonadati</taxon>
        <taxon>Pseudomonadota</taxon>
        <taxon>Betaproteobacteria</taxon>
        <taxon>Burkholderiales</taxon>
        <taxon>Oxalobacteraceae</taxon>
        <taxon>Telluria group</taxon>
        <taxon>Massilia</taxon>
    </lineage>
</organism>
<gene>
    <name evidence="1" type="ORF">CR103_21305</name>
</gene>
<dbReference type="AlphaFoldDB" id="A0A2G8SVQ6"/>
<sequence>MYQTVESFSNELNHYLLSRLNYQERCQVSRKGTVSAYSETVDIYLRFPPNSDQWPTDTLVIAKIAFNGQRVGHGTSFLQFLVGLSSIYGYANIGIEQTHQGDGIQNFVRKHGFKALDNNRNWVLSVTELSLTLPQQEVAYLNVSSPANVMP</sequence>
<evidence type="ECO:0000313" key="2">
    <source>
        <dbReference type="Proteomes" id="UP000228593"/>
    </source>
</evidence>
<reference evidence="1 2" key="1">
    <citation type="submission" date="2017-10" db="EMBL/GenBank/DDBJ databases">
        <title>Massilia psychrophilum sp. nov., a novel purple-pigmented bacterium isolated from Tianshan glacier, Xinjiang Municipality, China.</title>
        <authorList>
            <person name="Wang H."/>
        </authorList>
    </citation>
    <scope>NUCLEOTIDE SEQUENCE [LARGE SCALE GENOMIC DNA]</scope>
    <source>
        <strain evidence="1 2">JCM 30813</strain>
    </source>
</reference>
<evidence type="ECO:0008006" key="3">
    <source>
        <dbReference type="Google" id="ProtNLM"/>
    </source>
</evidence>